<keyword evidence="7" id="KW-0436">Ligase</keyword>
<feature type="transmembrane region" description="Helical" evidence="5">
    <location>
        <begin position="126"/>
        <end position="143"/>
    </location>
</feature>
<feature type="transmembrane region" description="Helical" evidence="5">
    <location>
        <begin position="259"/>
        <end position="279"/>
    </location>
</feature>
<feature type="transmembrane region" description="Helical" evidence="5">
    <location>
        <begin position="94"/>
        <end position="114"/>
    </location>
</feature>
<comment type="caution">
    <text evidence="7">The sequence shown here is derived from an EMBL/GenBank/DDBJ whole genome shotgun (WGS) entry which is preliminary data.</text>
</comment>
<evidence type="ECO:0000256" key="3">
    <source>
        <dbReference type="ARBA" id="ARBA00022989"/>
    </source>
</evidence>
<evidence type="ECO:0000259" key="6">
    <source>
        <dbReference type="Pfam" id="PF04932"/>
    </source>
</evidence>
<dbReference type="EMBL" id="VDCQ01000009">
    <property type="protein sequence ID" value="TNJ66711.1"/>
    <property type="molecule type" value="Genomic_DNA"/>
</dbReference>
<dbReference type="InterPro" id="IPR007016">
    <property type="entry name" value="O-antigen_ligase-rel_domated"/>
</dbReference>
<keyword evidence="3 5" id="KW-1133">Transmembrane helix</keyword>
<dbReference type="OrthoDB" id="9791675at2"/>
<feature type="transmembrane region" description="Helical" evidence="5">
    <location>
        <begin position="150"/>
        <end position="169"/>
    </location>
</feature>
<feature type="transmembrane region" description="Helical" evidence="5">
    <location>
        <begin position="401"/>
        <end position="418"/>
    </location>
</feature>
<dbReference type="RefSeq" id="WP_139601863.1">
    <property type="nucleotide sequence ID" value="NZ_VDCQ01000009.1"/>
</dbReference>
<evidence type="ECO:0000256" key="2">
    <source>
        <dbReference type="ARBA" id="ARBA00022692"/>
    </source>
</evidence>
<reference evidence="7 8" key="1">
    <citation type="submission" date="2019-05" db="EMBL/GenBank/DDBJ databases">
        <title>We sequenced the genome of Paenibacillus hemerocallicola KCTC 33185 for further insight into its adaptation and study the phylogeny of Paenibacillus.</title>
        <authorList>
            <person name="Narsing Rao M.P."/>
        </authorList>
    </citation>
    <scope>NUCLEOTIDE SEQUENCE [LARGE SCALE GENOMIC DNA]</scope>
    <source>
        <strain evidence="7 8">KCTC 33185</strain>
    </source>
</reference>
<evidence type="ECO:0000313" key="8">
    <source>
        <dbReference type="Proteomes" id="UP000307943"/>
    </source>
</evidence>
<keyword evidence="2 5" id="KW-0812">Transmembrane</keyword>
<dbReference type="InterPro" id="IPR051533">
    <property type="entry name" value="WaaL-like"/>
</dbReference>
<evidence type="ECO:0000256" key="4">
    <source>
        <dbReference type="ARBA" id="ARBA00023136"/>
    </source>
</evidence>
<organism evidence="7 8">
    <name type="scientific">Paenibacillus hemerocallicola</name>
    <dbReference type="NCBI Taxonomy" id="1172614"/>
    <lineage>
        <taxon>Bacteria</taxon>
        <taxon>Bacillati</taxon>
        <taxon>Bacillota</taxon>
        <taxon>Bacilli</taxon>
        <taxon>Bacillales</taxon>
        <taxon>Paenibacillaceae</taxon>
        <taxon>Paenibacillus</taxon>
    </lineage>
</organism>
<feature type="domain" description="O-antigen ligase-related" evidence="6">
    <location>
        <begin position="214"/>
        <end position="363"/>
    </location>
</feature>
<proteinExistence type="predicted"/>
<dbReference type="PANTHER" id="PTHR37422:SF13">
    <property type="entry name" value="LIPOPOLYSACCHARIDE BIOSYNTHESIS PROTEIN PA4999-RELATED"/>
    <property type="match status" value="1"/>
</dbReference>
<keyword evidence="4 5" id="KW-0472">Membrane</keyword>
<feature type="transmembrane region" description="Helical" evidence="5">
    <location>
        <begin position="230"/>
        <end position="247"/>
    </location>
</feature>
<dbReference type="AlphaFoldDB" id="A0A5C4TCK6"/>
<feature type="transmembrane region" description="Helical" evidence="5">
    <location>
        <begin position="181"/>
        <end position="200"/>
    </location>
</feature>
<evidence type="ECO:0000313" key="7">
    <source>
        <dbReference type="EMBL" id="TNJ66711.1"/>
    </source>
</evidence>
<accession>A0A5C4TCK6</accession>
<gene>
    <name evidence="7" type="ORF">FE784_09095</name>
</gene>
<keyword evidence="8" id="KW-1185">Reference proteome</keyword>
<sequence length="465" mass="52048">MSYYHSRKLKRSDISISFGRSLIHLFLIPYVSLITVFFLTSTDFYMSNHQMLPAAPIILALGLPGAILLYVFCKDIVRDQGKGLLSLYAFSKEAVLFYYIISVMGILYCFHPGANVSIVNNGTLQALNLVFLLSFLSFGRIGSLQRYIRFIFIISLLAYFVTVILDVVYVDLFTRVTGRAAGFAVNPNTGAFTLVLLLILSLDWNRLRVADMLLCCITAIGVFVTFSRGGLVICSFTIAAYVCSAILKVRSGERLKHVVKLLVCSLLVYVSIAAGFALMGGSRFFSVFDGKERLENVLGFVQGQDDAVLQDSRVYLAEQYYQHALKSPIFGYGTGYSDSQPIGPHNLYLLLWSDYGIVGLLVVAYACFRLLSFFFRQKETRGVVFVLIFAIEGFFNDDILMFRPFIISLAFLCIAAYYKANPPQDLHEVVERHAKKSTVYASVLERWRSRTRPADSVEALGSGKV</sequence>
<feature type="transmembrane region" description="Helical" evidence="5">
    <location>
        <begin position="347"/>
        <end position="368"/>
    </location>
</feature>
<feature type="transmembrane region" description="Helical" evidence="5">
    <location>
        <begin position="21"/>
        <end position="39"/>
    </location>
</feature>
<feature type="transmembrane region" description="Helical" evidence="5">
    <location>
        <begin position="207"/>
        <end position="224"/>
    </location>
</feature>
<protein>
    <submittedName>
        <fullName evidence="7">O-antigen ligase family protein</fullName>
    </submittedName>
</protein>
<evidence type="ECO:0000256" key="5">
    <source>
        <dbReference type="SAM" id="Phobius"/>
    </source>
</evidence>
<dbReference type="GO" id="GO:0016020">
    <property type="term" value="C:membrane"/>
    <property type="evidence" value="ECO:0007669"/>
    <property type="project" value="UniProtKB-SubCell"/>
</dbReference>
<dbReference type="Pfam" id="PF04932">
    <property type="entry name" value="Wzy_C"/>
    <property type="match status" value="1"/>
</dbReference>
<dbReference type="Proteomes" id="UP000307943">
    <property type="component" value="Unassembled WGS sequence"/>
</dbReference>
<name>A0A5C4TCK6_9BACL</name>
<evidence type="ECO:0000256" key="1">
    <source>
        <dbReference type="ARBA" id="ARBA00004141"/>
    </source>
</evidence>
<comment type="subcellular location">
    <subcellularLocation>
        <location evidence="1">Membrane</location>
        <topology evidence="1">Multi-pass membrane protein</topology>
    </subcellularLocation>
</comment>
<dbReference type="PANTHER" id="PTHR37422">
    <property type="entry name" value="TEICHURONIC ACID BIOSYNTHESIS PROTEIN TUAE"/>
    <property type="match status" value="1"/>
</dbReference>
<dbReference type="GO" id="GO:0016874">
    <property type="term" value="F:ligase activity"/>
    <property type="evidence" value="ECO:0007669"/>
    <property type="project" value="UniProtKB-KW"/>
</dbReference>
<feature type="transmembrane region" description="Helical" evidence="5">
    <location>
        <begin position="51"/>
        <end position="73"/>
    </location>
</feature>